<name>A0A8S3EUA5_9BILA</name>
<proteinExistence type="predicted"/>
<comment type="caution">
    <text evidence="1">The sequence shown here is derived from an EMBL/GenBank/DDBJ whole genome shotgun (WGS) entry which is preliminary data.</text>
</comment>
<gene>
    <name evidence="1" type="ORF">BYL167_LOCUS62560</name>
</gene>
<organism evidence="1 2">
    <name type="scientific">Rotaria magnacalcarata</name>
    <dbReference type="NCBI Taxonomy" id="392030"/>
    <lineage>
        <taxon>Eukaryota</taxon>
        <taxon>Metazoa</taxon>
        <taxon>Spiralia</taxon>
        <taxon>Gnathifera</taxon>
        <taxon>Rotifera</taxon>
        <taxon>Eurotatoria</taxon>
        <taxon>Bdelloidea</taxon>
        <taxon>Philodinida</taxon>
        <taxon>Philodinidae</taxon>
        <taxon>Rotaria</taxon>
    </lineage>
</organism>
<protein>
    <submittedName>
        <fullName evidence="1">Uncharacterized protein</fullName>
    </submittedName>
</protein>
<dbReference type="Proteomes" id="UP000681967">
    <property type="component" value="Unassembled WGS sequence"/>
</dbReference>
<evidence type="ECO:0000313" key="2">
    <source>
        <dbReference type="Proteomes" id="UP000681967"/>
    </source>
</evidence>
<dbReference type="EMBL" id="CAJOBH010234836">
    <property type="protein sequence ID" value="CAF5086322.1"/>
    <property type="molecule type" value="Genomic_DNA"/>
</dbReference>
<dbReference type="AlphaFoldDB" id="A0A8S3EUA5"/>
<evidence type="ECO:0000313" key="1">
    <source>
        <dbReference type="EMBL" id="CAF5086322.1"/>
    </source>
</evidence>
<reference evidence="1" key="1">
    <citation type="submission" date="2021-02" db="EMBL/GenBank/DDBJ databases">
        <authorList>
            <person name="Nowell W R."/>
        </authorList>
    </citation>
    <scope>NUCLEOTIDE SEQUENCE</scope>
</reference>
<sequence>CELVYTMEGKILFKHFSHLAARKEQIIDDFNDTSTTSTRSISSIQMVIEIFYRF</sequence>
<feature type="non-terminal residue" evidence="1">
    <location>
        <position position="1"/>
    </location>
</feature>
<accession>A0A8S3EUA5</accession>